<dbReference type="PANTHER" id="PTHR10788">
    <property type="entry name" value="TREHALOSE-6-PHOSPHATE SYNTHASE"/>
    <property type="match status" value="1"/>
</dbReference>
<dbReference type="Pfam" id="PF00982">
    <property type="entry name" value="Glyco_transf_20"/>
    <property type="match status" value="1"/>
</dbReference>
<evidence type="ECO:0000313" key="4">
    <source>
        <dbReference type="Proteomes" id="UP000673691"/>
    </source>
</evidence>
<evidence type="ECO:0000256" key="2">
    <source>
        <dbReference type="ARBA" id="ARBA00006330"/>
    </source>
</evidence>
<dbReference type="PANTHER" id="PTHR10788:SF15">
    <property type="entry name" value="TREHALOSE SYNTHASE COMPLEX REGULATORY SUBUNIT TPS3-RELATED"/>
    <property type="match status" value="1"/>
</dbReference>
<dbReference type="InterPro" id="IPR023214">
    <property type="entry name" value="HAD_sf"/>
</dbReference>
<dbReference type="EMBL" id="JAEFCI010004789">
    <property type="protein sequence ID" value="KAG5460743.1"/>
    <property type="molecule type" value="Genomic_DNA"/>
</dbReference>
<dbReference type="InterPro" id="IPR036412">
    <property type="entry name" value="HAD-like_sf"/>
</dbReference>
<dbReference type="SUPFAM" id="SSF56784">
    <property type="entry name" value="HAD-like"/>
    <property type="match status" value="1"/>
</dbReference>
<name>A0A8H7ZXB9_9FUNG</name>
<dbReference type="InterPro" id="IPR003337">
    <property type="entry name" value="Trehalose_PPase"/>
</dbReference>
<dbReference type="GO" id="GO:0003825">
    <property type="term" value="F:alpha,alpha-trehalose-phosphate synthase (UDP-forming) activity"/>
    <property type="evidence" value="ECO:0007669"/>
    <property type="project" value="TreeGrafter"/>
</dbReference>
<dbReference type="GO" id="GO:0005829">
    <property type="term" value="C:cytosol"/>
    <property type="evidence" value="ECO:0007669"/>
    <property type="project" value="TreeGrafter"/>
</dbReference>
<dbReference type="InterPro" id="IPR006379">
    <property type="entry name" value="HAD-SF_hydro_IIB"/>
</dbReference>
<protein>
    <submittedName>
        <fullName evidence="3">Trehalose-phosphatase-domain-containing protein</fullName>
    </submittedName>
</protein>
<dbReference type="OrthoDB" id="755951at2759"/>
<dbReference type="CDD" id="cd01627">
    <property type="entry name" value="HAD_TPP"/>
    <property type="match status" value="1"/>
</dbReference>
<dbReference type="AlphaFoldDB" id="A0A8H7ZXB9"/>
<dbReference type="SUPFAM" id="SSF53756">
    <property type="entry name" value="UDP-Glycosyltransferase/glycogen phosphorylase"/>
    <property type="match status" value="1"/>
</dbReference>
<dbReference type="NCBIfam" id="TIGR01484">
    <property type="entry name" value="HAD-SF-IIB"/>
    <property type="match status" value="1"/>
</dbReference>
<comment type="similarity">
    <text evidence="1">In the N-terminal section; belongs to the glycosyltransferase 20 family.</text>
</comment>
<dbReference type="InterPro" id="IPR001830">
    <property type="entry name" value="Glyco_trans_20"/>
</dbReference>
<accession>A0A8H7ZXB9</accession>
<reference evidence="3 4" key="1">
    <citation type="journal article" name="Sci. Rep.">
        <title>Genome-scale phylogenetic analyses confirm Olpidium as the closest living zoosporic fungus to the non-flagellated, terrestrial fungi.</title>
        <authorList>
            <person name="Chang Y."/>
            <person name="Rochon D."/>
            <person name="Sekimoto S."/>
            <person name="Wang Y."/>
            <person name="Chovatia M."/>
            <person name="Sandor L."/>
            <person name="Salamov A."/>
            <person name="Grigoriev I.V."/>
            <person name="Stajich J.E."/>
            <person name="Spatafora J.W."/>
        </authorList>
    </citation>
    <scope>NUCLEOTIDE SEQUENCE [LARGE SCALE GENOMIC DNA]</scope>
    <source>
        <strain evidence="3">S191</strain>
    </source>
</reference>
<dbReference type="NCBIfam" id="TIGR00685">
    <property type="entry name" value="T6PP"/>
    <property type="match status" value="1"/>
</dbReference>
<dbReference type="GO" id="GO:0005946">
    <property type="term" value="C:alpha,alpha-trehalose-phosphate synthase complex (UDP-forming)"/>
    <property type="evidence" value="ECO:0007669"/>
    <property type="project" value="TreeGrafter"/>
</dbReference>
<evidence type="ECO:0000256" key="1">
    <source>
        <dbReference type="ARBA" id="ARBA00005409"/>
    </source>
</evidence>
<dbReference type="Pfam" id="PF02358">
    <property type="entry name" value="Trehalose_PPase"/>
    <property type="match status" value="2"/>
</dbReference>
<dbReference type="Proteomes" id="UP000673691">
    <property type="component" value="Unassembled WGS sequence"/>
</dbReference>
<dbReference type="GO" id="GO:0004805">
    <property type="term" value="F:trehalose-phosphatase activity"/>
    <property type="evidence" value="ECO:0007669"/>
    <property type="project" value="TreeGrafter"/>
</dbReference>
<evidence type="ECO:0000313" key="3">
    <source>
        <dbReference type="EMBL" id="KAG5460743.1"/>
    </source>
</evidence>
<dbReference type="Gene3D" id="3.40.50.1000">
    <property type="entry name" value="HAD superfamily/HAD-like"/>
    <property type="match status" value="1"/>
</dbReference>
<organism evidence="3 4">
    <name type="scientific">Olpidium bornovanus</name>
    <dbReference type="NCBI Taxonomy" id="278681"/>
    <lineage>
        <taxon>Eukaryota</taxon>
        <taxon>Fungi</taxon>
        <taxon>Fungi incertae sedis</taxon>
        <taxon>Olpidiomycota</taxon>
        <taxon>Olpidiomycotina</taxon>
        <taxon>Olpidiomycetes</taxon>
        <taxon>Olpidiales</taxon>
        <taxon>Olpidiaceae</taxon>
        <taxon>Olpidium</taxon>
    </lineage>
</organism>
<gene>
    <name evidence="3" type="ORF">BJ554DRAFT_7169</name>
</gene>
<proteinExistence type="inferred from homology"/>
<dbReference type="GO" id="GO:0005992">
    <property type="term" value="P:trehalose biosynthetic process"/>
    <property type="evidence" value="ECO:0007669"/>
    <property type="project" value="InterPro"/>
</dbReference>
<sequence>MNLTSHEYVVCQDRRHSPLVISEFTGTYGSFGAALRVNPWDYREVADAIHDALTMGEVEKRQRWKEMYRHVVTNTGKHWVNSYITELAKVHEDVQRRYSIHIPFLAPKAFVGSYAKARKRIFFLDYDGTLVLYERTPKNPVLPASSRLVSILRALVADPRNVVYIMSGRTKANLDETLGSVVPGLGLSGENGCFLKRPGNATWTALHEADFSVAQHTVWREKVAQIFDYYSERTPGSYIEQKDVAMVWHYRNVDNPTYGCVWFRDHPPVFDALLPSSSAWQASELQNHIEDSMGSVYLIHVLAGNKNLEVMPRNVNKSVAGRRVLEHEPDVEFILSIGGELYDRSDEDMFECTYHKLFSWPGTREHIAPRFAK</sequence>
<dbReference type="Gene3D" id="3.40.50.2000">
    <property type="entry name" value="Glycogen Phosphorylase B"/>
    <property type="match status" value="1"/>
</dbReference>
<feature type="non-terminal residue" evidence="3">
    <location>
        <position position="1"/>
    </location>
</feature>
<comment type="similarity">
    <text evidence="2">In the C-terminal section; belongs to the trehalose phosphatase family.</text>
</comment>
<comment type="caution">
    <text evidence="3">The sequence shown here is derived from an EMBL/GenBank/DDBJ whole genome shotgun (WGS) entry which is preliminary data.</text>
</comment>
<keyword evidence="4" id="KW-1185">Reference proteome</keyword>